<evidence type="ECO:0000313" key="2">
    <source>
        <dbReference type="Proteomes" id="UP000693946"/>
    </source>
</evidence>
<evidence type="ECO:0000313" key="1">
    <source>
        <dbReference type="EMBL" id="KAG7494222.1"/>
    </source>
</evidence>
<dbReference type="Proteomes" id="UP000693946">
    <property type="component" value="Linkage Group LG4"/>
</dbReference>
<sequence length="152" mass="17243">MLGCCRAVCPIIPLQEQELHSCDKLGCCQVTRRFSNRNETPALKARMNAHHDQRADKADVSKMIDTHSNVHTIIIPEEEIILLSMWCSIDNALHHSVLTSRRCVTSPWECSTVGRNERSSTQSSQRSSCDFSKWEKPTLHHLMTAYIANPVL</sequence>
<proteinExistence type="predicted"/>
<accession>A0AAV6QRC7</accession>
<organism evidence="1 2">
    <name type="scientific">Solea senegalensis</name>
    <name type="common">Senegalese sole</name>
    <dbReference type="NCBI Taxonomy" id="28829"/>
    <lineage>
        <taxon>Eukaryota</taxon>
        <taxon>Metazoa</taxon>
        <taxon>Chordata</taxon>
        <taxon>Craniata</taxon>
        <taxon>Vertebrata</taxon>
        <taxon>Euteleostomi</taxon>
        <taxon>Actinopterygii</taxon>
        <taxon>Neopterygii</taxon>
        <taxon>Teleostei</taxon>
        <taxon>Neoteleostei</taxon>
        <taxon>Acanthomorphata</taxon>
        <taxon>Carangaria</taxon>
        <taxon>Pleuronectiformes</taxon>
        <taxon>Pleuronectoidei</taxon>
        <taxon>Soleidae</taxon>
        <taxon>Solea</taxon>
    </lineage>
</organism>
<protein>
    <submittedName>
        <fullName evidence="1">Uncharacterized protein</fullName>
    </submittedName>
</protein>
<keyword evidence="2" id="KW-1185">Reference proteome</keyword>
<gene>
    <name evidence="1" type="ORF">JOB18_026400</name>
</gene>
<reference evidence="1 2" key="1">
    <citation type="journal article" date="2021" name="Sci. Rep.">
        <title>Chromosome anchoring in Senegalese sole (Solea senegalensis) reveals sex-associated markers and genome rearrangements in flatfish.</title>
        <authorList>
            <person name="Guerrero-Cozar I."/>
            <person name="Gomez-Garrido J."/>
            <person name="Berbel C."/>
            <person name="Martinez-Blanch J.F."/>
            <person name="Alioto T."/>
            <person name="Claros M.G."/>
            <person name="Gagnaire P.A."/>
            <person name="Manchado M."/>
        </authorList>
    </citation>
    <scope>NUCLEOTIDE SEQUENCE [LARGE SCALE GENOMIC DNA]</scope>
    <source>
        <strain evidence="1">Sse05_10M</strain>
    </source>
</reference>
<name>A0AAV6QRC7_SOLSE</name>
<dbReference type="EMBL" id="JAGKHQ010000016">
    <property type="protein sequence ID" value="KAG7494222.1"/>
    <property type="molecule type" value="Genomic_DNA"/>
</dbReference>
<dbReference type="AlphaFoldDB" id="A0AAV6QRC7"/>
<comment type="caution">
    <text evidence="1">The sequence shown here is derived from an EMBL/GenBank/DDBJ whole genome shotgun (WGS) entry which is preliminary data.</text>
</comment>